<evidence type="ECO:0000313" key="6">
    <source>
        <dbReference type="EMBL" id="GHC12313.1"/>
    </source>
</evidence>
<dbReference type="GO" id="GO:0006284">
    <property type="term" value="P:base-excision repair"/>
    <property type="evidence" value="ECO:0007669"/>
    <property type="project" value="InterPro"/>
</dbReference>
<proteinExistence type="inferred from homology"/>
<dbReference type="HAMAP" id="MF_00527">
    <property type="entry name" value="3MGH"/>
    <property type="match status" value="1"/>
</dbReference>
<name>A0A8J3DDW5_9BACT</name>
<keyword evidence="3 5" id="KW-0378">Hydrolase</keyword>
<dbReference type="InterPro" id="IPR003180">
    <property type="entry name" value="MPG"/>
</dbReference>
<dbReference type="AlphaFoldDB" id="A0A8J3DDW5"/>
<dbReference type="PANTHER" id="PTHR10429">
    <property type="entry name" value="DNA-3-METHYLADENINE GLYCOSYLASE"/>
    <property type="match status" value="1"/>
</dbReference>
<keyword evidence="2 5" id="KW-0227">DNA damage</keyword>
<dbReference type="InterPro" id="IPR036995">
    <property type="entry name" value="MPG_sf"/>
</dbReference>
<evidence type="ECO:0000256" key="4">
    <source>
        <dbReference type="ARBA" id="ARBA00023204"/>
    </source>
</evidence>
<keyword evidence="7" id="KW-1185">Reference proteome</keyword>
<evidence type="ECO:0000256" key="1">
    <source>
        <dbReference type="ARBA" id="ARBA00009232"/>
    </source>
</evidence>
<reference evidence="6" key="1">
    <citation type="journal article" date="2014" name="Int. J. Syst. Evol. Microbiol.">
        <title>Complete genome sequence of Corynebacterium casei LMG S-19264T (=DSM 44701T), isolated from a smear-ripened cheese.</title>
        <authorList>
            <consortium name="US DOE Joint Genome Institute (JGI-PGF)"/>
            <person name="Walter F."/>
            <person name="Albersmeier A."/>
            <person name="Kalinowski J."/>
            <person name="Ruckert C."/>
        </authorList>
    </citation>
    <scope>NUCLEOTIDE SEQUENCE</scope>
    <source>
        <strain evidence="6">KCTC 12870</strain>
    </source>
</reference>
<dbReference type="EMBL" id="BMXG01000028">
    <property type="protein sequence ID" value="GHC12313.1"/>
    <property type="molecule type" value="Genomic_DNA"/>
</dbReference>
<gene>
    <name evidence="6" type="ORF">GCM10007047_32100</name>
</gene>
<dbReference type="SUPFAM" id="SSF50486">
    <property type="entry name" value="FMT C-terminal domain-like"/>
    <property type="match status" value="1"/>
</dbReference>
<dbReference type="InterPro" id="IPR011034">
    <property type="entry name" value="Formyl_transferase-like_C_sf"/>
</dbReference>
<protein>
    <recommendedName>
        <fullName evidence="5">Putative 3-methyladenine DNA glycosylase</fullName>
        <ecNumber evidence="5">3.2.2.-</ecNumber>
    </recommendedName>
</protein>
<evidence type="ECO:0000313" key="7">
    <source>
        <dbReference type="Proteomes" id="UP000642829"/>
    </source>
</evidence>
<dbReference type="GO" id="GO:0003905">
    <property type="term" value="F:alkylbase DNA N-glycosylase activity"/>
    <property type="evidence" value="ECO:0007669"/>
    <property type="project" value="InterPro"/>
</dbReference>
<reference evidence="6" key="2">
    <citation type="submission" date="2020-09" db="EMBL/GenBank/DDBJ databases">
        <authorList>
            <person name="Sun Q."/>
            <person name="Kim S."/>
        </authorList>
    </citation>
    <scope>NUCLEOTIDE SEQUENCE</scope>
    <source>
        <strain evidence="6">KCTC 12870</strain>
    </source>
</reference>
<comment type="caution">
    <text evidence="6">The sequence shown here is derived from an EMBL/GenBank/DDBJ whole genome shotgun (WGS) entry which is preliminary data.</text>
</comment>
<keyword evidence="4 5" id="KW-0234">DNA repair</keyword>
<sequence>MSDGEIRRWKLTEVEAYDGPEDRACHAWKGQTPRNAVMFGPPGVFYVYLCYGVHWMLNVVTGPVGFPAAVLIRGAGEVIGPGRVTKSLAIDRIQNQKPAQKSTGLWFESAKEIPDHEIETTPRIGIGYASEPWLSAPYRYVWHR</sequence>
<accession>A0A8J3DDW5</accession>
<dbReference type="EC" id="3.2.2.-" evidence="5"/>
<dbReference type="PANTHER" id="PTHR10429:SF0">
    <property type="entry name" value="DNA-3-METHYLADENINE GLYCOSYLASE"/>
    <property type="match status" value="1"/>
</dbReference>
<dbReference type="Pfam" id="PF02245">
    <property type="entry name" value="Pur_DNA_glyco"/>
    <property type="match status" value="2"/>
</dbReference>
<dbReference type="GO" id="GO:0003677">
    <property type="term" value="F:DNA binding"/>
    <property type="evidence" value="ECO:0007669"/>
    <property type="project" value="InterPro"/>
</dbReference>
<organism evidence="6 7">
    <name type="scientific">Cerasicoccus arenae</name>
    <dbReference type="NCBI Taxonomy" id="424488"/>
    <lineage>
        <taxon>Bacteria</taxon>
        <taxon>Pseudomonadati</taxon>
        <taxon>Verrucomicrobiota</taxon>
        <taxon>Opitutia</taxon>
        <taxon>Puniceicoccales</taxon>
        <taxon>Cerasicoccaceae</taxon>
        <taxon>Cerasicoccus</taxon>
    </lineage>
</organism>
<dbReference type="Proteomes" id="UP000642829">
    <property type="component" value="Unassembled WGS sequence"/>
</dbReference>
<dbReference type="CDD" id="cd00540">
    <property type="entry name" value="AAG"/>
    <property type="match status" value="1"/>
</dbReference>
<evidence type="ECO:0000256" key="2">
    <source>
        <dbReference type="ARBA" id="ARBA00022763"/>
    </source>
</evidence>
<comment type="similarity">
    <text evidence="1 5">Belongs to the DNA glycosylase MPG family.</text>
</comment>
<dbReference type="Gene3D" id="3.10.300.10">
    <property type="entry name" value="Methylpurine-DNA glycosylase (MPG)"/>
    <property type="match status" value="2"/>
</dbReference>
<evidence type="ECO:0000256" key="5">
    <source>
        <dbReference type="HAMAP-Rule" id="MF_00527"/>
    </source>
</evidence>
<evidence type="ECO:0000256" key="3">
    <source>
        <dbReference type="ARBA" id="ARBA00022801"/>
    </source>
</evidence>